<dbReference type="EC" id="2.1.1.64" evidence="5"/>
<dbReference type="GO" id="GO:0102208">
    <property type="term" value="F:2-polyprenyl-6-hydroxyphenol methylase activity"/>
    <property type="evidence" value="ECO:0007669"/>
    <property type="project" value="UniProtKB-EC"/>
</dbReference>
<dbReference type="SUPFAM" id="SSF53335">
    <property type="entry name" value="S-adenosyl-L-methionine-dependent methyltransferases"/>
    <property type="match status" value="1"/>
</dbReference>
<dbReference type="InterPro" id="IPR025714">
    <property type="entry name" value="Methyltranfer_dom"/>
</dbReference>
<sequence length="294" mass="34696">MSQIDEDIRVGEIVSAFYNKYPFPGYDAHKYVTQEDLFKNANLYSRLLDNQIPWEKTVLDAGCGTGQLACLLSIKDRKTLGIDFSEESLSKGQKIKEKLKLNNLTFRRADLLDLKAGDERYDYIFCNGVLHHTNNPYLGFQNIIQFATSGTFIVIGLYNRYGRLRLRIKRRWINWKYRSNIEKTRDAIQEMLVKDEKDTEKQDTWYQDQYQHPHELSHTIDELLGWFKKHNIEYINSLPPIELFRKEENATRIFKKSPVTGWRNSQFGHLLKQLKWIISLRKTGGYFMIVGKKL</sequence>
<gene>
    <name evidence="5" type="ORF">ACFL27_14615</name>
</gene>
<name>A0ABV6YYZ3_UNCC1</name>
<dbReference type="CDD" id="cd02440">
    <property type="entry name" value="AdoMet_MTases"/>
    <property type="match status" value="1"/>
</dbReference>
<dbReference type="EC" id="2.1.1.222" evidence="5"/>
<keyword evidence="1 5" id="KW-0489">Methyltransferase</keyword>
<dbReference type="Gene3D" id="3.40.50.150">
    <property type="entry name" value="Vaccinia Virus protein VP39"/>
    <property type="match status" value="1"/>
</dbReference>
<keyword evidence="2 5" id="KW-0808">Transferase</keyword>
<evidence type="ECO:0000313" key="5">
    <source>
        <dbReference type="EMBL" id="MFC1851427.1"/>
    </source>
</evidence>
<keyword evidence="6" id="KW-1185">Reference proteome</keyword>
<organism evidence="5 6">
    <name type="scientific">candidate division CSSED10-310 bacterium</name>
    <dbReference type="NCBI Taxonomy" id="2855610"/>
    <lineage>
        <taxon>Bacteria</taxon>
        <taxon>Bacteria division CSSED10-310</taxon>
    </lineage>
</organism>
<dbReference type="InterPro" id="IPR029063">
    <property type="entry name" value="SAM-dependent_MTases_sf"/>
</dbReference>
<dbReference type="PANTHER" id="PTHR43464">
    <property type="entry name" value="METHYLTRANSFERASE"/>
    <property type="match status" value="1"/>
</dbReference>
<protein>
    <submittedName>
        <fullName evidence="5">Class I SAM-dependent methyltransferase</fullName>
        <ecNumber evidence="5">2.1.1.222</ecNumber>
        <ecNumber evidence="5">2.1.1.64</ecNumber>
    </submittedName>
</protein>
<comment type="caution">
    <text evidence="5">The sequence shown here is derived from an EMBL/GenBank/DDBJ whole genome shotgun (WGS) entry which is preliminary data.</text>
</comment>
<reference evidence="5 6" key="1">
    <citation type="submission" date="2024-09" db="EMBL/GenBank/DDBJ databases">
        <title>Laminarin stimulates single cell rates of sulfate reduction while oxygen inhibits transcriptomic activity in coastal marine sediment.</title>
        <authorList>
            <person name="Lindsay M."/>
            <person name="Orcutt B."/>
            <person name="Emerson D."/>
            <person name="Stepanauskas R."/>
            <person name="D'Angelo T."/>
        </authorList>
    </citation>
    <scope>NUCLEOTIDE SEQUENCE [LARGE SCALE GENOMIC DNA]</scope>
    <source>
        <strain evidence="5">SAG AM-311-K15</strain>
    </source>
</reference>
<evidence type="ECO:0000256" key="3">
    <source>
        <dbReference type="ARBA" id="ARBA00022691"/>
    </source>
</evidence>
<evidence type="ECO:0000259" key="4">
    <source>
        <dbReference type="Pfam" id="PF13847"/>
    </source>
</evidence>
<evidence type="ECO:0000256" key="2">
    <source>
        <dbReference type="ARBA" id="ARBA00022679"/>
    </source>
</evidence>
<dbReference type="Proteomes" id="UP001594351">
    <property type="component" value="Unassembled WGS sequence"/>
</dbReference>
<accession>A0ABV6YYZ3</accession>
<dbReference type="Pfam" id="PF13847">
    <property type="entry name" value="Methyltransf_31"/>
    <property type="match status" value="1"/>
</dbReference>
<proteinExistence type="predicted"/>
<keyword evidence="3" id="KW-0949">S-adenosyl-L-methionine</keyword>
<evidence type="ECO:0000256" key="1">
    <source>
        <dbReference type="ARBA" id="ARBA00022603"/>
    </source>
</evidence>
<dbReference type="GO" id="GO:0061542">
    <property type="term" value="F:3-demethylubiquinol 3-O-methyltransferase activity"/>
    <property type="evidence" value="ECO:0007669"/>
    <property type="project" value="UniProtKB-EC"/>
</dbReference>
<feature type="domain" description="Methyltransferase" evidence="4">
    <location>
        <begin position="56"/>
        <end position="168"/>
    </location>
</feature>
<dbReference type="EMBL" id="JBHPBY010000187">
    <property type="protein sequence ID" value="MFC1851427.1"/>
    <property type="molecule type" value="Genomic_DNA"/>
</dbReference>
<dbReference type="GO" id="GO:0032259">
    <property type="term" value="P:methylation"/>
    <property type="evidence" value="ECO:0007669"/>
    <property type="project" value="UniProtKB-KW"/>
</dbReference>
<evidence type="ECO:0000313" key="6">
    <source>
        <dbReference type="Proteomes" id="UP001594351"/>
    </source>
</evidence>
<dbReference type="PANTHER" id="PTHR43464:SF19">
    <property type="entry name" value="UBIQUINONE BIOSYNTHESIS O-METHYLTRANSFERASE, MITOCHONDRIAL"/>
    <property type="match status" value="1"/>
</dbReference>